<dbReference type="OMA" id="HAFRSSH"/>
<dbReference type="EMBL" id="ADBJ01000050">
    <property type="protein sequence ID" value="EFA75943.1"/>
    <property type="molecule type" value="Genomic_DNA"/>
</dbReference>
<dbReference type="GeneID" id="31365988"/>
<gene>
    <name evidence="1" type="ORF">PPL_10519</name>
</gene>
<protein>
    <recommendedName>
        <fullName evidence="3">Ankyrin repeat protein</fullName>
    </recommendedName>
</protein>
<reference evidence="1 2" key="1">
    <citation type="journal article" date="2011" name="Genome Res.">
        <title>Phylogeny-wide analysis of social amoeba genomes highlights ancient origins for complex intercellular communication.</title>
        <authorList>
            <person name="Heidel A.J."/>
            <person name="Lawal H.M."/>
            <person name="Felder M."/>
            <person name="Schilde C."/>
            <person name="Helps N.R."/>
            <person name="Tunggal B."/>
            <person name="Rivero F."/>
            <person name="John U."/>
            <person name="Schleicher M."/>
            <person name="Eichinger L."/>
            <person name="Platzer M."/>
            <person name="Noegel A.A."/>
            <person name="Schaap P."/>
            <person name="Gloeckner G."/>
        </authorList>
    </citation>
    <scope>NUCLEOTIDE SEQUENCE [LARGE SCALE GENOMIC DNA]</scope>
    <source>
        <strain evidence="2">ATCC 26659 / Pp 5 / PN500</strain>
    </source>
</reference>
<dbReference type="RefSeq" id="XP_020428077.1">
    <property type="nucleotide sequence ID" value="XM_020581290.1"/>
</dbReference>
<comment type="caution">
    <text evidence="1">The sequence shown here is derived from an EMBL/GenBank/DDBJ whole genome shotgun (WGS) entry which is preliminary data.</text>
</comment>
<organism evidence="1 2">
    <name type="scientific">Heterostelium pallidum (strain ATCC 26659 / Pp 5 / PN500)</name>
    <name type="common">Cellular slime mold</name>
    <name type="synonym">Polysphondylium pallidum</name>
    <dbReference type="NCBI Taxonomy" id="670386"/>
    <lineage>
        <taxon>Eukaryota</taxon>
        <taxon>Amoebozoa</taxon>
        <taxon>Evosea</taxon>
        <taxon>Eumycetozoa</taxon>
        <taxon>Dictyostelia</taxon>
        <taxon>Acytosteliales</taxon>
        <taxon>Acytosteliaceae</taxon>
        <taxon>Heterostelium</taxon>
    </lineage>
</organism>
<dbReference type="InterPro" id="IPR002110">
    <property type="entry name" value="Ankyrin_rpt"/>
</dbReference>
<dbReference type="InterPro" id="IPR036770">
    <property type="entry name" value="Ankyrin_rpt-contain_sf"/>
</dbReference>
<accession>D3BRB1</accession>
<evidence type="ECO:0000313" key="1">
    <source>
        <dbReference type="EMBL" id="EFA75943.1"/>
    </source>
</evidence>
<dbReference type="PANTHER" id="PTHR46586">
    <property type="entry name" value="ANKYRIN REPEAT-CONTAINING PROTEIN"/>
    <property type="match status" value="1"/>
</dbReference>
<name>D3BRB1_HETP5</name>
<dbReference type="AlphaFoldDB" id="D3BRB1"/>
<keyword evidence="2" id="KW-1185">Reference proteome</keyword>
<dbReference type="Proteomes" id="UP000001396">
    <property type="component" value="Unassembled WGS sequence"/>
</dbReference>
<dbReference type="Gene3D" id="1.25.40.20">
    <property type="entry name" value="Ankyrin repeat-containing domain"/>
    <property type="match status" value="2"/>
</dbReference>
<dbReference type="PANTHER" id="PTHR46586:SF3">
    <property type="entry name" value="ANKYRIN REPEAT-CONTAINING PROTEIN"/>
    <property type="match status" value="1"/>
</dbReference>
<dbReference type="SUPFAM" id="SSF140860">
    <property type="entry name" value="Pseudo ankyrin repeat-like"/>
    <property type="match status" value="1"/>
</dbReference>
<dbReference type="Pfam" id="PF12796">
    <property type="entry name" value="Ank_2"/>
    <property type="match status" value="1"/>
</dbReference>
<proteinExistence type="predicted"/>
<dbReference type="InParanoid" id="D3BRB1"/>
<evidence type="ECO:0000313" key="2">
    <source>
        <dbReference type="Proteomes" id="UP000001396"/>
    </source>
</evidence>
<dbReference type="InterPro" id="IPR052050">
    <property type="entry name" value="SecEffector_AnkRepeat"/>
</dbReference>
<evidence type="ECO:0008006" key="3">
    <source>
        <dbReference type="Google" id="ProtNLM"/>
    </source>
</evidence>
<dbReference type="SUPFAM" id="SSF48403">
    <property type="entry name" value="Ankyrin repeat"/>
    <property type="match status" value="1"/>
</dbReference>
<sequence length="556" mass="63634">MDSQSENSKLLKNILSSLVVRNLIFKSIKDIHRRQYSKDCDTYSWDSLGCYPVQLIKYNYLERYQQIYSKVKEEQDDNELVKDFLHAFRSSHRAAASRGLVEIIDQCNATEDLNPYFKRDAYVYPLNAGIQNGHINILQYFHQERFASLNLVNRYTMDLCAKHCQLSMVVYLHNNMSDGCTTDAMDSTNSLGIVEFLHNNRSEGCTTKAFDNAIANGNLQIIQFLHENRTEGYTKESFNVAVKNGRLDIVKFLLENRTEEIPVTAISTAITHGQLETLKYLFDKTPLENQVKTIVDNVIFNDDSVQTLQFMIEKSLPFECTLYAMDNAASVGCLEVIKLLVRGTREAMTNAAVNGHLEVLQYIHENRTDSGYSDDILERTAKNRQFETFNYLHDNIPDLKCSIKPMDYFAGYKTTEALEWLNANRTEGCSSEAYANASRAGLVENIKWLQNNMPSIPIPEDLIEKICFHEKLEAIEYLHQSGGVKCKNAKIIATDIGSYPIVEYLHFNSDEGDHEQVIKKAIRCNHDSIIRLLTNDGEIDGGSFIQRLRFIKKHKL</sequence>